<dbReference type="EMBL" id="JAIFRP010000006">
    <property type="protein sequence ID" value="KAK2587616.1"/>
    <property type="molecule type" value="Genomic_DNA"/>
</dbReference>
<dbReference type="PANTHER" id="PTHR32123">
    <property type="entry name" value="BICD FAMILY-LIKE CARGO ADAPTER"/>
    <property type="match status" value="1"/>
</dbReference>
<dbReference type="InterPro" id="IPR051149">
    <property type="entry name" value="Spindly/BICDR_Dynein_Adapter"/>
</dbReference>
<protein>
    <submittedName>
        <fullName evidence="4">Uncharacterized protein</fullName>
    </submittedName>
</protein>
<sequence>MKISSLRNVLAEAESDITRGTACKLRDNIVKMRENFATEKKRLTNEIQRLKRRVSETEEKWRNDNGQIEASQLKLKLQEFASGDRTMEMLFKDIVGRIAVTVPNLSEELVNASEDLYRSNCENGRLRYEVDKLKAILRINTGDPDHYLKRIAELKDISRRLTNDITHLRNNIDESAWSESWDFWKYLETIKGIEETINDLGKKIKTDRHALIMAGNPICFRYVKKIVDARLMLKRLYAELENSLTQVDKNSTDEEILEKNHYTEKVSVLKKIIDDTGVQLGRLKVEPASNYKLGGNSCLEYLKKVKTVEEALKRCKEKINEFDVNPEEENHSRTSRLKTLDELRELVDELCSPLKELENMLSSREDSKLLGRIEELEELLVKTKLELSAKEEAVTSLEERLERGRKELEERQEKNAALAKQIDAFQEDSKYRLTEMRRVKIELDGLKQQLQGLRSDKESLFVEMETMRKQLTDKTEEMSKKLAAKDNSLRKLQDALERTSREKEELSRKLIQHSEKESPRVRTERELSQTKSNLNEANSVIFDLRKKLERAMAESKKFESEIGLLTSVNETLKQQSIVAKKTEEELLSKHATLEKKVGNYNKENNELRAETAELRAERKLLKSRMDELDKRNGSLLEQVEKWKITQASLEQEAEGWKVRSNEFASVLERANGELRDLRTENSTLSKDLGALTLKNNEAEARLRVASTEKDDLARRRKELNEENVSLKDRLNKARTEREYLSQELNKSRIECDKTRSRNMELEKMVDEHASRYKALDDQARTLRATNEILRTENEKLKTRSSEFLERLRIAAEDNDEDDTVSYENEKKKGKNQSVKVRDKVKSKDRLRAEAKMLRLANESFKMELANLKTENAEIKMELTRIKNEPTGRSSDVLEISEFQSIFLNNYENESRASSSRVESRCESFPSPKDTSLEPEARQELRQKFETLSCALSKLRIVNSSLKTEIDVLRDSMHSAVTDKERAICELRRALEELKALKVELIKLREEKGMLRTRLDGSKQELDNLSTEKTALKEELALVRRTNADLKMKIAGLQDSYEKLRTFNVRLENRLLGTLKNVNKYTVSSESYSEFEKELNGILKEYASIKESLGITNRQLDKNQKFAQGESTNVNVM</sequence>
<evidence type="ECO:0000256" key="3">
    <source>
        <dbReference type="SAM" id="MobiDB-lite"/>
    </source>
</evidence>
<reference evidence="4" key="1">
    <citation type="submission" date="2021-08" db="EMBL/GenBank/DDBJ databases">
        <authorList>
            <person name="Misof B."/>
            <person name="Oliver O."/>
            <person name="Podsiadlowski L."/>
            <person name="Donath A."/>
            <person name="Peters R."/>
            <person name="Mayer C."/>
            <person name="Rust J."/>
            <person name="Gunkel S."/>
            <person name="Lesny P."/>
            <person name="Martin S."/>
            <person name="Oeyen J.P."/>
            <person name="Petersen M."/>
            <person name="Panagiotis P."/>
            <person name="Wilbrandt J."/>
            <person name="Tanja T."/>
        </authorList>
    </citation>
    <scope>NUCLEOTIDE SEQUENCE</scope>
    <source>
        <strain evidence="4">GBR_01_08_01A</strain>
        <tissue evidence="4">Thorax + abdomen</tissue>
    </source>
</reference>
<feature type="coiled-coil region" evidence="2">
    <location>
        <begin position="979"/>
        <end position="1048"/>
    </location>
</feature>
<dbReference type="Proteomes" id="UP001258017">
    <property type="component" value="Unassembled WGS sequence"/>
</dbReference>
<feature type="region of interest" description="Disordered" evidence="3">
    <location>
        <begin position="914"/>
        <end position="935"/>
    </location>
</feature>
<feature type="region of interest" description="Disordered" evidence="3">
    <location>
        <begin position="814"/>
        <end position="836"/>
    </location>
</feature>
<feature type="coiled-coil region" evidence="2">
    <location>
        <begin position="843"/>
        <end position="884"/>
    </location>
</feature>
<keyword evidence="5" id="KW-1185">Reference proteome</keyword>
<evidence type="ECO:0000256" key="1">
    <source>
        <dbReference type="ARBA" id="ARBA00023054"/>
    </source>
</evidence>
<feature type="compositionally biased region" description="Basic and acidic residues" evidence="3">
    <location>
        <begin position="497"/>
        <end position="528"/>
    </location>
</feature>
<name>A0AAD9RYM7_9HYME</name>
<dbReference type="PANTHER" id="PTHR32123:SF9">
    <property type="entry name" value="PROTEIN SPINDLY"/>
    <property type="match status" value="1"/>
</dbReference>
<feature type="coiled-coil region" evidence="2">
    <location>
        <begin position="667"/>
        <end position="799"/>
    </location>
</feature>
<proteinExistence type="predicted"/>
<organism evidence="4 5">
    <name type="scientific">Odynerus spinipes</name>
    <dbReference type="NCBI Taxonomy" id="1348599"/>
    <lineage>
        <taxon>Eukaryota</taxon>
        <taxon>Metazoa</taxon>
        <taxon>Ecdysozoa</taxon>
        <taxon>Arthropoda</taxon>
        <taxon>Hexapoda</taxon>
        <taxon>Insecta</taxon>
        <taxon>Pterygota</taxon>
        <taxon>Neoptera</taxon>
        <taxon>Endopterygota</taxon>
        <taxon>Hymenoptera</taxon>
        <taxon>Apocrita</taxon>
        <taxon>Aculeata</taxon>
        <taxon>Vespoidea</taxon>
        <taxon>Vespidae</taxon>
        <taxon>Eumeninae</taxon>
        <taxon>Odynerus</taxon>
    </lineage>
</organism>
<accession>A0AAD9RYM7</accession>
<comment type="caution">
    <text evidence="4">The sequence shown here is derived from an EMBL/GenBank/DDBJ whole genome shotgun (WGS) entry which is preliminary data.</text>
</comment>
<dbReference type="AlphaFoldDB" id="A0AAD9RYM7"/>
<keyword evidence="1 2" id="KW-0175">Coiled coil</keyword>
<evidence type="ECO:0000256" key="2">
    <source>
        <dbReference type="SAM" id="Coils"/>
    </source>
</evidence>
<reference evidence="4" key="2">
    <citation type="journal article" date="2023" name="Commun. Biol.">
        <title>Intrasexual cuticular hydrocarbon dimorphism in a wasp sheds light on hydrocarbon biosynthesis genes in Hymenoptera.</title>
        <authorList>
            <person name="Moris V.C."/>
            <person name="Podsiadlowski L."/>
            <person name="Martin S."/>
            <person name="Oeyen J.P."/>
            <person name="Donath A."/>
            <person name="Petersen M."/>
            <person name="Wilbrandt J."/>
            <person name="Misof B."/>
            <person name="Liedtke D."/>
            <person name="Thamm M."/>
            <person name="Scheiner R."/>
            <person name="Schmitt T."/>
            <person name="Niehuis O."/>
        </authorList>
    </citation>
    <scope>NUCLEOTIDE SEQUENCE</scope>
    <source>
        <strain evidence="4">GBR_01_08_01A</strain>
    </source>
</reference>
<gene>
    <name evidence="4" type="ORF">KPH14_003742</name>
</gene>
<evidence type="ECO:0000313" key="4">
    <source>
        <dbReference type="EMBL" id="KAK2587616.1"/>
    </source>
</evidence>
<feature type="region of interest" description="Disordered" evidence="3">
    <location>
        <begin position="497"/>
        <end position="530"/>
    </location>
</feature>
<evidence type="ECO:0000313" key="5">
    <source>
        <dbReference type="Proteomes" id="UP001258017"/>
    </source>
</evidence>
<feature type="coiled-coil region" evidence="2">
    <location>
        <begin position="33"/>
        <end position="60"/>
    </location>
</feature>